<gene>
    <name evidence="2" type="ORF">IWW36_003892</name>
</gene>
<dbReference type="InterPro" id="IPR011993">
    <property type="entry name" value="PH-like_dom_sf"/>
</dbReference>
<comment type="caution">
    <text evidence="2">The sequence shown here is derived from an EMBL/GenBank/DDBJ whole genome shotgun (WGS) entry which is preliminary data.</text>
</comment>
<dbReference type="PROSITE" id="PS50003">
    <property type="entry name" value="PH_DOMAIN"/>
    <property type="match status" value="1"/>
</dbReference>
<dbReference type="Proteomes" id="UP001139887">
    <property type="component" value="Unassembled WGS sequence"/>
</dbReference>
<dbReference type="OrthoDB" id="185175at2759"/>
<feature type="domain" description="PH" evidence="1">
    <location>
        <begin position="23"/>
        <end position="127"/>
    </location>
</feature>
<dbReference type="AlphaFoldDB" id="A0A9W8LZB7"/>
<dbReference type="Gene3D" id="2.30.29.30">
    <property type="entry name" value="Pleckstrin-homology domain (PH domain)/Phosphotyrosine-binding domain (PTB)"/>
    <property type="match status" value="1"/>
</dbReference>
<proteinExistence type="predicted"/>
<dbReference type="InterPro" id="IPR001849">
    <property type="entry name" value="PH_domain"/>
</dbReference>
<feature type="non-terminal residue" evidence="2">
    <location>
        <position position="127"/>
    </location>
</feature>
<keyword evidence="3" id="KW-1185">Reference proteome</keyword>
<dbReference type="EMBL" id="JANBUW010000328">
    <property type="protein sequence ID" value="KAJ2847367.1"/>
    <property type="molecule type" value="Genomic_DNA"/>
</dbReference>
<reference evidence="2" key="1">
    <citation type="submission" date="2022-07" db="EMBL/GenBank/DDBJ databases">
        <title>Phylogenomic reconstructions and comparative analyses of Kickxellomycotina fungi.</title>
        <authorList>
            <person name="Reynolds N.K."/>
            <person name="Stajich J.E."/>
            <person name="Barry K."/>
            <person name="Grigoriev I.V."/>
            <person name="Crous P."/>
            <person name="Smith M.E."/>
        </authorList>
    </citation>
    <scope>NUCLEOTIDE SEQUENCE</scope>
    <source>
        <strain evidence="2">NRRL 1566</strain>
    </source>
</reference>
<dbReference type="SUPFAM" id="SSF50729">
    <property type="entry name" value="PH domain-like"/>
    <property type="match status" value="1"/>
</dbReference>
<name>A0A9W8LZB7_9FUNG</name>
<sequence>MSHSSISSSSRTACETIPLGKLNATYSGWVYKFSSSSFIKSWKRRFMVLSDERLYVFKDDHPQCTHHSVIDLTTFRSVQQITNPRKTKFGLLLRSMRRPSVFDDPKAAPQELFELELYVDSESELNR</sequence>
<organism evidence="2 3">
    <name type="scientific">Coemansia brasiliensis</name>
    <dbReference type="NCBI Taxonomy" id="2650707"/>
    <lineage>
        <taxon>Eukaryota</taxon>
        <taxon>Fungi</taxon>
        <taxon>Fungi incertae sedis</taxon>
        <taxon>Zoopagomycota</taxon>
        <taxon>Kickxellomycotina</taxon>
        <taxon>Kickxellomycetes</taxon>
        <taxon>Kickxellales</taxon>
        <taxon>Kickxellaceae</taxon>
        <taxon>Coemansia</taxon>
    </lineage>
</organism>
<evidence type="ECO:0000313" key="3">
    <source>
        <dbReference type="Proteomes" id="UP001139887"/>
    </source>
</evidence>
<accession>A0A9W8LZB7</accession>
<evidence type="ECO:0000313" key="2">
    <source>
        <dbReference type="EMBL" id="KAJ2847367.1"/>
    </source>
</evidence>
<evidence type="ECO:0000259" key="1">
    <source>
        <dbReference type="PROSITE" id="PS50003"/>
    </source>
</evidence>
<dbReference type="Pfam" id="PF00169">
    <property type="entry name" value="PH"/>
    <property type="match status" value="1"/>
</dbReference>
<protein>
    <recommendedName>
        <fullName evidence="1">PH domain-containing protein</fullName>
    </recommendedName>
</protein>